<evidence type="ECO:0000256" key="1">
    <source>
        <dbReference type="SAM" id="MobiDB-lite"/>
    </source>
</evidence>
<reference evidence="2 3" key="1">
    <citation type="submission" date="2019-09" db="EMBL/GenBank/DDBJ databases">
        <title>Draft genome sequences of 48 bacterial type strains from the CCUG.</title>
        <authorList>
            <person name="Tunovic T."/>
            <person name="Pineiro-Iglesias B."/>
            <person name="Unosson C."/>
            <person name="Inganas E."/>
            <person name="Ohlen M."/>
            <person name="Cardew S."/>
            <person name="Jensie-Markopoulos S."/>
            <person name="Salva-Serra F."/>
            <person name="Jaen-Luchoro D."/>
            <person name="Karlsson R."/>
            <person name="Svensson-Stadler L."/>
            <person name="Chun J."/>
            <person name="Moore E."/>
        </authorList>
    </citation>
    <scope>NUCLEOTIDE SEQUENCE [LARGE SCALE GENOMIC DNA]</scope>
    <source>
        <strain evidence="2 3">CCUG 51524</strain>
    </source>
</reference>
<dbReference type="Proteomes" id="UP000423257">
    <property type="component" value="Unassembled WGS sequence"/>
</dbReference>
<name>A0A6H9RJ59_9PSED</name>
<dbReference type="EMBL" id="VZPQ01000783">
    <property type="protein sequence ID" value="KAB0533220.1"/>
    <property type="molecule type" value="Genomic_DNA"/>
</dbReference>
<dbReference type="AlphaFoldDB" id="A0A6H9RJ59"/>
<accession>A0A6H9RJ59</accession>
<evidence type="ECO:0000313" key="2">
    <source>
        <dbReference type="EMBL" id="KAB0533220.1"/>
    </source>
</evidence>
<organism evidence="2 3">
    <name type="scientific">Pseudomonas palleroniana</name>
    <dbReference type="NCBI Taxonomy" id="191390"/>
    <lineage>
        <taxon>Bacteria</taxon>
        <taxon>Pseudomonadati</taxon>
        <taxon>Pseudomonadota</taxon>
        <taxon>Gammaproteobacteria</taxon>
        <taxon>Pseudomonadales</taxon>
        <taxon>Pseudomonadaceae</taxon>
        <taxon>Pseudomonas</taxon>
    </lineage>
</organism>
<feature type="non-terminal residue" evidence="2">
    <location>
        <position position="46"/>
    </location>
</feature>
<proteinExistence type="predicted"/>
<comment type="caution">
    <text evidence="2">The sequence shown here is derived from an EMBL/GenBank/DDBJ whole genome shotgun (WGS) entry which is preliminary data.</text>
</comment>
<feature type="region of interest" description="Disordered" evidence="1">
    <location>
        <begin position="25"/>
        <end position="46"/>
    </location>
</feature>
<protein>
    <submittedName>
        <fullName evidence="2">Carboxymuconolactone decarboxylase family protein</fullName>
    </submittedName>
</protein>
<evidence type="ECO:0000313" key="3">
    <source>
        <dbReference type="Proteomes" id="UP000423257"/>
    </source>
</evidence>
<sequence>MQDWKQTRKDVSARLVQLNGLSPETMKGMASLGSAGERTNHLDAKT</sequence>
<gene>
    <name evidence="2" type="ORF">F7R03_32215</name>
</gene>